<dbReference type="EMBL" id="UYRS01018920">
    <property type="protein sequence ID" value="VDK41223.1"/>
    <property type="molecule type" value="Genomic_DNA"/>
</dbReference>
<name>A0A0R3WDN8_TAEAS</name>
<reference evidence="7" key="1">
    <citation type="submission" date="2017-02" db="UniProtKB">
        <authorList>
            <consortium name="WormBaseParasite"/>
        </authorList>
    </citation>
    <scope>IDENTIFICATION</scope>
</reference>
<evidence type="ECO:0000256" key="2">
    <source>
        <dbReference type="ARBA" id="ARBA00022840"/>
    </source>
</evidence>
<dbReference type="GO" id="GO:0004672">
    <property type="term" value="F:protein kinase activity"/>
    <property type="evidence" value="ECO:0007669"/>
    <property type="project" value="InterPro"/>
</dbReference>
<dbReference type="Gene3D" id="1.10.510.10">
    <property type="entry name" value="Transferase(Phosphotransferase) domain 1"/>
    <property type="match status" value="1"/>
</dbReference>
<evidence type="ECO:0000259" key="4">
    <source>
        <dbReference type="PROSITE" id="PS50011"/>
    </source>
</evidence>
<evidence type="ECO:0000313" key="6">
    <source>
        <dbReference type="Proteomes" id="UP000282613"/>
    </source>
</evidence>
<dbReference type="AlphaFoldDB" id="A0A0R3WDN8"/>
<evidence type="ECO:0000256" key="3">
    <source>
        <dbReference type="SAM" id="MobiDB-lite"/>
    </source>
</evidence>
<dbReference type="InterPro" id="IPR000719">
    <property type="entry name" value="Prot_kinase_dom"/>
</dbReference>
<dbReference type="InterPro" id="IPR008271">
    <property type="entry name" value="Ser/Thr_kinase_AS"/>
</dbReference>
<keyword evidence="2" id="KW-0067">ATP-binding</keyword>
<dbReference type="GO" id="GO:0005524">
    <property type="term" value="F:ATP binding"/>
    <property type="evidence" value="ECO:0007669"/>
    <property type="project" value="UniProtKB-KW"/>
</dbReference>
<dbReference type="PANTHER" id="PTHR24055">
    <property type="entry name" value="MITOGEN-ACTIVATED PROTEIN KINASE"/>
    <property type="match status" value="1"/>
</dbReference>
<proteinExistence type="predicted"/>
<dbReference type="PROSITE" id="PS50011">
    <property type="entry name" value="PROTEIN_KINASE_DOM"/>
    <property type="match status" value="1"/>
</dbReference>
<dbReference type="WBParaSite" id="TASK_0000888901-mRNA-1">
    <property type="protein sequence ID" value="TASK_0000888901-mRNA-1"/>
    <property type="gene ID" value="TASK_0000888901"/>
</dbReference>
<evidence type="ECO:0000256" key="1">
    <source>
        <dbReference type="ARBA" id="ARBA00022741"/>
    </source>
</evidence>
<dbReference type="PROSITE" id="PS00108">
    <property type="entry name" value="PROTEIN_KINASE_ST"/>
    <property type="match status" value="1"/>
</dbReference>
<gene>
    <name evidence="5" type="ORF">TASK_LOCUS8890</name>
</gene>
<dbReference type="Proteomes" id="UP000282613">
    <property type="component" value="Unassembled WGS sequence"/>
</dbReference>
<dbReference type="InterPro" id="IPR050117">
    <property type="entry name" value="MAPK"/>
</dbReference>
<keyword evidence="1" id="KW-0547">Nucleotide-binding</keyword>
<dbReference type="OrthoDB" id="1732493at2759"/>
<reference evidence="5 6" key="2">
    <citation type="submission" date="2018-11" db="EMBL/GenBank/DDBJ databases">
        <authorList>
            <consortium name="Pathogen Informatics"/>
        </authorList>
    </citation>
    <scope>NUCLEOTIDE SEQUENCE [LARGE SCALE GENOMIC DNA]</scope>
</reference>
<sequence length="141" mass="15964">MLQALRYCHVRHIIHRDLKPQNVLVNVNGSVVKLADFRMARSFGYPLRALTHEALLRYDPPSRINAQQALLYPYFADLDKKSLPAVVEGALAYRLVSAARDRFAKEKSKKSETEKPHRTSDAKKQVAEPPSENHDANKSTA</sequence>
<dbReference type="STRING" id="60517.A0A0R3WDN8"/>
<dbReference type="Pfam" id="PF00069">
    <property type="entry name" value="Pkinase"/>
    <property type="match status" value="1"/>
</dbReference>
<evidence type="ECO:0000313" key="5">
    <source>
        <dbReference type="EMBL" id="VDK41223.1"/>
    </source>
</evidence>
<feature type="region of interest" description="Disordered" evidence="3">
    <location>
        <begin position="103"/>
        <end position="141"/>
    </location>
</feature>
<keyword evidence="6" id="KW-1185">Reference proteome</keyword>
<evidence type="ECO:0000313" key="7">
    <source>
        <dbReference type="WBParaSite" id="TASK_0000888901-mRNA-1"/>
    </source>
</evidence>
<accession>A0A0R3WDN8</accession>
<dbReference type="SUPFAM" id="SSF56112">
    <property type="entry name" value="Protein kinase-like (PK-like)"/>
    <property type="match status" value="1"/>
</dbReference>
<dbReference type="InterPro" id="IPR011009">
    <property type="entry name" value="Kinase-like_dom_sf"/>
</dbReference>
<feature type="domain" description="Protein kinase" evidence="4">
    <location>
        <begin position="1"/>
        <end position="141"/>
    </location>
</feature>
<organism evidence="7">
    <name type="scientific">Taenia asiatica</name>
    <name type="common">Asian tapeworm</name>
    <dbReference type="NCBI Taxonomy" id="60517"/>
    <lineage>
        <taxon>Eukaryota</taxon>
        <taxon>Metazoa</taxon>
        <taxon>Spiralia</taxon>
        <taxon>Lophotrochozoa</taxon>
        <taxon>Platyhelminthes</taxon>
        <taxon>Cestoda</taxon>
        <taxon>Eucestoda</taxon>
        <taxon>Cyclophyllidea</taxon>
        <taxon>Taeniidae</taxon>
        <taxon>Taenia</taxon>
    </lineage>
</organism>
<protein>
    <submittedName>
        <fullName evidence="7">Protein kinase domain-containing protein</fullName>
    </submittedName>
</protein>